<feature type="compositionally biased region" description="Polar residues" evidence="7">
    <location>
        <begin position="136"/>
        <end position="147"/>
    </location>
</feature>
<dbReference type="InterPro" id="IPR005173">
    <property type="entry name" value="DMA"/>
</dbReference>
<feature type="region of interest" description="Disordered" evidence="7">
    <location>
        <begin position="135"/>
        <end position="155"/>
    </location>
</feature>
<dbReference type="Pfam" id="PF20624">
    <property type="entry name" value="DMRT5_DMB"/>
    <property type="match status" value="1"/>
</dbReference>
<evidence type="ECO:0000313" key="9">
    <source>
        <dbReference type="Proteomes" id="UP000504632"/>
    </source>
</evidence>
<dbReference type="GO" id="GO:0005634">
    <property type="term" value="C:nucleus"/>
    <property type="evidence" value="ECO:0007669"/>
    <property type="project" value="UniProtKB-SubCell"/>
</dbReference>
<dbReference type="PROSITE" id="PS40000">
    <property type="entry name" value="DM_1"/>
    <property type="match status" value="1"/>
</dbReference>
<dbReference type="SUPFAM" id="SSF82927">
    <property type="entry name" value="Cysteine-rich DNA binding domain, (DM domain)"/>
    <property type="match status" value="1"/>
</dbReference>
<keyword evidence="3 6" id="KW-0862">Zinc</keyword>
<dbReference type="InParanoid" id="A0A6J2VZE8"/>
<dbReference type="GO" id="GO:0007548">
    <property type="term" value="P:sex differentiation"/>
    <property type="evidence" value="ECO:0007669"/>
    <property type="project" value="TreeGrafter"/>
</dbReference>
<keyword evidence="5 6" id="KW-0539">Nucleus</keyword>
<keyword evidence="4 6" id="KW-0238">DNA-binding</keyword>
<evidence type="ECO:0000256" key="4">
    <source>
        <dbReference type="ARBA" id="ARBA00023125"/>
    </source>
</evidence>
<feature type="compositionally biased region" description="Low complexity" evidence="7">
    <location>
        <begin position="225"/>
        <end position="234"/>
    </location>
</feature>
<dbReference type="CDD" id="cd14417">
    <property type="entry name" value="CUE_DMA_DMRTA1"/>
    <property type="match status" value="1"/>
</dbReference>
<dbReference type="InterPro" id="IPR009060">
    <property type="entry name" value="UBA-like_sf"/>
</dbReference>
<dbReference type="AlphaFoldDB" id="A0A6J2VZE8"/>
<dbReference type="OrthoDB" id="9942608at2759"/>
<feature type="region of interest" description="Disordered" evidence="7">
    <location>
        <begin position="199"/>
        <end position="252"/>
    </location>
</feature>
<comment type="similarity">
    <text evidence="1">Belongs to the DMRT family.</text>
</comment>
<organism evidence="9 10">
    <name type="scientific">Chanos chanos</name>
    <name type="common">Milkfish</name>
    <name type="synonym">Mugil chanos</name>
    <dbReference type="NCBI Taxonomy" id="29144"/>
    <lineage>
        <taxon>Eukaryota</taxon>
        <taxon>Metazoa</taxon>
        <taxon>Chordata</taxon>
        <taxon>Craniata</taxon>
        <taxon>Vertebrata</taxon>
        <taxon>Euteleostomi</taxon>
        <taxon>Actinopterygii</taxon>
        <taxon>Neopterygii</taxon>
        <taxon>Teleostei</taxon>
        <taxon>Ostariophysi</taxon>
        <taxon>Gonorynchiformes</taxon>
        <taxon>Chanidae</taxon>
        <taxon>Chanos</taxon>
    </lineage>
</organism>
<evidence type="ECO:0000256" key="3">
    <source>
        <dbReference type="ARBA" id="ARBA00022833"/>
    </source>
</evidence>
<name>A0A6J2VZE8_CHACN</name>
<dbReference type="PANTHER" id="PTHR12322">
    <property type="entry name" value="DOUBLESEX AND MAB-3 RELATED TRANSCRIPTION FACTOR DMRT"/>
    <property type="match status" value="1"/>
</dbReference>
<dbReference type="PROSITE" id="PS50809">
    <property type="entry name" value="DM_2"/>
    <property type="match status" value="1"/>
</dbReference>
<evidence type="ECO:0000256" key="2">
    <source>
        <dbReference type="ARBA" id="ARBA00022723"/>
    </source>
</evidence>
<keyword evidence="9" id="KW-1185">Reference proteome</keyword>
<accession>A0A6J2VZE8</accession>
<dbReference type="InterPro" id="IPR036407">
    <property type="entry name" value="DM_DNA-bd_sf"/>
</dbReference>
<reference evidence="10" key="1">
    <citation type="submission" date="2025-08" db="UniProtKB">
        <authorList>
            <consortium name="RefSeq"/>
        </authorList>
    </citation>
    <scope>IDENTIFICATION</scope>
</reference>
<dbReference type="FunFam" id="4.10.1040.10:FF:000001">
    <property type="entry name" value="doublesex- and mab-3-related transcription factor 1"/>
    <property type="match status" value="1"/>
</dbReference>
<dbReference type="Pfam" id="PF03474">
    <property type="entry name" value="DMA"/>
    <property type="match status" value="1"/>
</dbReference>
<evidence type="ECO:0000256" key="7">
    <source>
        <dbReference type="SAM" id="MobiDB-lite"/>
    </source>
</evidence>
<comment type="subcellular location">
    <subcellularLocation>
        <location evidence="6">Nucleus</location>
    </subcellularLocation>
</comment>
<evidence type="ECO:0000259" key="8">
    <source>
        <dbReference type="PROSITE" id="PS50809"/>
    </source>
</evidence>
<dbReference type="Pfam" id="PF00751">
    <property type="entry name" value="DM"/>
    <property type="match status" value="1"/>
</dbReference>
<dbReference type="GO" id="GO:0000981">
    <property type="term" value="F:DNA-binding transcription factor activity, RNA polymerase II-specific"/>
    <property type="evidence" value="ECO:0007669"/>
    <property type="project" value="TreeGrafter"/>
</dbReference>
<dbReference type="InterPro" id="IPR001275">
    <property type="entry name" value="DM_DNA-bd"/>
</dbReference>
<feature type="compositionally biased region" description="Polar residues" evidence="7">
    <location>
        <begin position="205"/>
        <end position="224"/>
    </location>
</feature>
<dbReference type="GO" id="GO:0000978">
    <property type="term" value="F:RNA polymerase II cis-regulatory region sequence-specific DNA binding"/>
    <property type="evidence" value="ECO:0007669"/>
    <property type="project" value="TreeGrafter"/>
</dbReference>
<dbReference type="SUPFAM" id="SSF46934">
    <property type="entry name" value="UBA-like"/>
    <property type="match status" value="1"/>
</dbReference>
<feature type="DNA-binding region" description="DM" evidence="6">
    <location>
        <begin position="58"/>
        <end position="105"/>
    </location>
</feature>
<proteinExistence type="inferred from homology"/>
<dbReference type="Proteomes" id="UP000504632">
    <property type="component" value="Chromosome 7"/>
</dbReference>
<dbReference type="InterPro" id="IPR046472">
    <property type="entry name" value="DMRT5_1_DMB_dom"/>
</dbReference>
<feature type="domain" description="DM" evidence="8">
    <location>
        <begin position="58"/>
        <end position="105"/>
    </location>
</feature>
<dbReference type="GO" id="GO:0046872">
    <property type="term" value="F:metal ion binding"/>
    <property type="evidence" value="ECO:0007669"/>
    <property type="project" value="UniProtKB-KW"/>
</dbReference>
<dbReference type="InterPro" id="IPR026607">
    <property type="entry name" value="DMRT"/>
</dbReference>
<evidence type="ECO:0000256" key="5">
    <source>
        <dbReference type="ARBA" id="ARBA00023242"/>
    </source>
</evidence>
<sequence length="431" mass="47009">MDSNRQLTLPGHTPSPLSVGALQVPASLLRPPPLFLRAAAAAVCTPTLERGYPRTPKCARCRNHGVVSALKGHKRFCRWRDCVCAKCTLIAERQRVMAAQVALRRQQAQEESEARELGLMYPGTGPSETEMALTNPRHSSGSMNSDVFGNEERNGEEEKLNKYNIYNGFLGRPLFAHHAQCLTSPTGKNDTVFARDKNHGEFNKASGNQSPGFDQMSDHTLSPRSMSSSDLESGSESEKPKDYSLVDLKGPATTSKDRDPIEVLIKIFPHLKRDTLESVLRTCMGDIVKAIELVLTSKENKNSNDLVIPVSETTATSRPTTICLAGSPVGTLNAKSAFSPLQTTSANTMVSESAYGLNSRFGINPLRLAYSTSGALPSFISPYLTPGLLPGLPLRPTVDYPFPGMIRDFPYVQSKDSFSNTGLFSRLSNDK</sequence>
<evidence type="ECO:0000256" key="1">
    <source>
        <dbReference type="ARBA" id="ARBA00006834"/>
    </source>
</evidence>
<evidence type="ECO:0000313" key="10">
    <source>
        <dbReference type="RefSeq" id="XP_030636446.1"/>
    </source>
</evidence>
<dbReference type="RefSeq" id="XP_030636446.1">
    <property type="nucleotide sequence ID" value="XM_030780586.1"/>
</dbReference>
<gene>
    <name evidence="10" type="primary">LOC115817306</name>
</gene>
<protein>
    <submittedName>
        <fullName evidence="10">Doublesex- and mab-3-related transcription factor A1-like</fullName>
    </submittedName>
</protein>
<keyword evidence="2 6" id="KW-0479">Metal-binding</keyword>
<dbReference type="GeneID" id="115817306"/>
<evidence type="ECO:0000256" key="6">
    <source>
        <dbReference type="PROSITE-ProRule" id="PRU00070"/>
    </source>
</evidence>
<dbReference type="Gene3D" id="4.10.1040.10">
    <property type="entry name" value="DM DNA-binding domain"/>
    <property type="match status" value="1"/>
</dbReference>
<dbReference type="PANTHER" id="PTHR12322:SF71">
    <property type="entry name" value="DOUBLESEX- AND MAB-3-RELATED TRANSCRIPTION FACTOR A1"/>
    <property type="match status" value="1"/>
</dbReference>
<dbReference type="SMART" id="SM00301">
    <property type="entry name" value="DM"/>
    <property type="match status" value="1"/>
</dbReference>